<accession>A0A0E3WC43</accession>
<organism evidence="1 2">
    <name type="scientific">Mycobacterium lentiflavum</name>
    <dbReference type="NCBI Taxonomy" id="141349"/>
    <lineage>
        <taxon>Bacteria</taxon>
        <taxon>Bacillati</taxon>
        <taxon>Actinomycetota</taxon>
        <taxon>Actinomycetes</taxon>
        <taxon>Mycobacteriales</taxon>
        <taxon>Mycobacteriaceae</taxon>
        <taxon>Mycobacterium</taxon>
        <taxon>Mycobacterium simiae complex</taxon>
    </lineage>
</organism>
<proteinExistence type="predicted"/>
<dbReference type="AlphaFoldDB" id="A0A0E3WC43"/>
<dbReference type="EMBL" id="CTEE01000001">
    <property type="protein sequence ID" value="CQD12030.1"/>
    <property type="molecule type" value="Genomic_DNA"/>
</dbReference>
<evidence type="ECO:0000313" key="1">
    <source>
        <dbReference type="EMBL" id="CQD12030.1"/>
    </source>
</evidence>
<reference evidence="1 2" key="1">
    <citation type="submission" date="2015-03" db="EMBL/GenBank/DDBJ databases">
        <authorList>
            <person name="Urmite Genomes"/>
        </authorList>
    </citation>
    <scope>NUCLEOTIDE SEQUENCE [LARGE SCALE GENOMIC DNA]</scope>
    <source>
        <strain evidence="1 2">CSUR P1491</strain>
    </source>
</reference>
<dbReference type="Proteomes" id="UP000199251">
    <property type="component" value="Unassembled WGS sequence"/>
</dbReference>
<evidence type="ECO:0000313" key="2">
    <source>
        <dbReference type="Proteomes" id="UP000199251"/>
    </source>
</evidence>
<gene>
    <name evidence="1" type="ORF">BN1232_02278</name>
</gene>
<name>A0A0E3WC43_MYCLN</name>
<sequence>MPLSIGQSGRECGCAPMELIRIVGGSAVETLVSPEVQGPLAHARDAENSAVQRLIEFFCAG</sequence>
<protein>
    <submittedName>
        <fullName evidence="1">Uncharacterized protein</fullName>
    </submittedName>
</protein>